<feature type="transmembrane region" description="Helical" evidence="1">
    <location>
        <begin position="6"/>
        <end position="28"/>
    </location>
</feature>
<proteinExistence type="predicted"/>
<sequence>MIYFRLIFIYLNHNIGIILCRGIMFLVFSKLHFESQYTCLLELEILIIVLS</sequence>
<dbReference type="HOGENOM" id="CLU_3096282_0_0_12"/>
<reference evidence="2 3" key="1">
    <citation type="journal article" date="2012" name="J. Bacteriol.">
        <title>Whole-Genome Sequences of Borrelia bissettii, Borrelia valaisiana, and Borrelia spielmanii.</title>
        <authorList>
            <person name="Schutzer S.E."/>
            <person name="Fraser-Liggett C.M."/>
            <person name="Qiu W.G."/>
            <person name="Kraiczy P."/>
            <person name="Mongodin E.F."/>
            <person name="Dunn J.J."/>
            <person name="Luft B.J."/>
            <person name="Casjens S.R."/>
        </authorList>
    </citation>
    <scope>NUCLEOTIDE SEQUENCE [LARGE SCALE GENOMIC DNA]</scope>
    <source>
        <strain evidence="2 3">VS116</strain>
        <plasmid evidence="2">VS116_lp28-3</plasmid>
    </source>
</reference>
<dbReference type="Proteomes" id="UP000006163">
    <property type="component" value="Plasmid VS116_lp28-3"/>
</dbReference>
<gene>
    <name evidence="2" type="ORF">BVAVS116_H0122</name>
</gene>
<keyword evidence="2" id="KW-0614">Plasmid</keyword>
<evidence type="ECO:0000313" key="3">
    <source>
        <dbReference type="Proteomes" id="UP000006163"/>
    </source>
</evidence>
<protein>
    <submittedName>
        <fullName evidence="2">Uncharacterized protein</fullName>
    </submittedName>
</protein>
<evidence type="ECO:0000313" key="2">
    <source>
        <dbReference type="EMBL" id="ACN52957.1"/>
    </source>
</evidence>
<keyword evidence="1" id="KW-0472">Membrane</keyword>
<keyword evidence="1" id="KW-0812">Transmembrane</keyword>
<name>C0R937_BORVA</name>
<dbReference type="EMBL" id="CP001440">
    <property type="protein sequence ID" value="ACN52957.1"/>
    <property type="molecule type" value="Genomic_DNA"/>
</dbReference>
<geneLocation type="plasmid" evidence="2 3">
    <name>VS116_lp28-3</name>
</geneLocation>
<organism evidence="2 3">
    <name type="scientific">Borreliella valaisiana VS116</name>
    <dbReference type="NCBI Taxonomy" id="445987"/>
    <lineage>
        <taxon>Bacteria</taxon>
        <taxon>Pseudomonadati</taxon>
        <taxon>Spirochaetota</taxon>
        <taxon>Spirochaetia</taxon>
        <taxon>Spirochaetales</taxon>
        <taxon>Borreliaceae</taxon>
        <taxon>Borreliella</taxon>
    </lineage>
</organism>
<keyword evidence="3" id="KW-1185">Reference proteome</keyword>
<dbReference type="AlphaFoldDB" id="C0R937"/>
<evidence type="ECO:0000256" key="1">
    <source>
        <dbReference type="SAM" id="Phobius"/>
    </source>
</evidence>
<accession>C0R937</accession>
<keyword evidence="1" id="KW-1133">Transmembrane helix</keyword>